<dbReference type="AlphaFoldDB" id="A0A810QCV0"/>
<evidence type="ECO:0000313" key="1">
    <source>
        <dbReference type="EMBL" id="BCK82363.1"/>
    </source>
</evidence>
<name>A0A810QCV0_9FIRM</name>
<protein>
    <submittedName>
        <fullName evidence="1">Uncharacterized protein</fullName>
    </submittedName>
</protein>
<keyword evidence="2" id="KW-1185">Reference proteome</keyword>
<gene>
    <name evidence="1" type="ORF">MM50RIKEN_21260</name>
</gene>
<evidence type="ECO:0000313" key="2">
    <source>
        <dbReference type="Proteomes" id="UP000681035"/>
    </source>
</evidence>
<organism evidence="1 2">
    <name type="scientific">Vescimonas coprocola</name>
    <dbReference type="NCBI Taxonomy" id="2714355"/>
    <lineage>
        <taxon>Bacteria</taxon>
        <taxon>Bacillati</taxon>
        <taxon>Bacillota</taxon>
        <taxon>Clostridia</taxon>
        <taxon>Eubacteriales</taxon>
        <taxon>Oscillospiraceae</taxon>
        <taxon>Vescimonas</taxon>
    </lineage>
</organism>
<dbReference type="KEGG" id="vcop:MM50RIKEN_21260"/>
<reference evidence="1" key="1">
    <citation type="submission" date="2020-09" db="EMBL/GenBank/DDBJ databases">
        <title>New species isolated from human feces.</title>
        <authorList>
            <person name="Kitahara M."/>
            <person name="Shigeno Y."/>
            <person name="Shime M."/>
            <person name="Matsumoto Y."/>
            <person name="Nakamura S."/>
            <person name="Motooka D."/>
            <person name="Fukuoka S."/>
            <person name="Nishikawa H."/>
            <person name="Benno Y."/>
        </authorList>
    </citation>
    <scope>NUCLEOTIDE SEQUENCE</scope>
    <source>
        <strain evidence="1">MM50</strain>
    </source>
</reference>
<proteinExistence type="predicted"/>
<accession>A0A810QCV0</accession>
<sequence>MCVSTVRRRWYNGYMADLEKRGEVYYDAKTGTDYIVPNAAGN</sequence>
<dbReference type="Proteomes" id="UP000681035">
    <property type="component" value="Chromosome"/>
</dbReference>
<dbReference type="EMBL" id="AP023418">
    <property type="protein sequence ID" value="BCK82363.1"/>
    <property type="molecule type" value="Genomic_DNA"/>
</dbReference>